<dbReference type="Proteomes" id="UP000034368">
    <property type="component" value="Unassembled WGS sequence"/>
</dbReference>
<reference evidence="1 2" key="1">
    <citation type="journal article" date="2015" name="Nature">
        <title>rRNA introns, odd ribosomes, and small enigmatic genomes across a large radiation of phyla.</title>
        <authorList>
            <person name="Brown C.T."/>
            <person name="Hug L.A."/>
            <person name="Thomas B.C."/>
            <person name="Sharon I."/>
            <person name="Castelle C.J."/>
            <person name="Singh A."/>
            <person name="Wilkins M.J."/>
            <person name="Williams K.H."/>
            <person name="Banfield J.F."/>
        </authorList>
    </citation>
    <scope>NUCLEOTIDE SEQUENCE [LARGE SCALE GENOMIC DNA]</scope>
</reference>
<proteinExistence type="predicted"/>
<dbReference type="AlphaFoldDB" id="A0A0G1NA42"/>
<sequence>MVQYKINQKKNMAISLRRGGYSYSEIQKMVPVAKATLSLWLKNEKMSEPQIKRLFQKKQEAMSRGLKTRKQNVRNAIEKIRESSAKEIGSLSKRDVWLLGLAVYWRERFLNKSDEDLIKGVRFTSSDPSLIKLFLKWLREIGGLSNEEIVFDLFVKNRKARADCVKYWAAITSYPAEDFTRVYVQKMKAKFGLLRVRVRASSMLARQVSGWIHGIEKEL</sequence>
<gene>
    <name evidence="1" type="ORF">UW90_C0010G0014</name>
</gene>
<evidence type="ECO:0000313" key="1">
    <source>
        <dbReference type="EMBL" id="KKT89967.1"/>
    </source>
</evidence>
<accession>A0A0G1NA42</accession>
<comment type="caution">
    <text evidence="1">The sequence shown here is derived from an EMBL/GenBank/DDBJ whole genome shotgun (WGS) entry which is preliminary data.</text>
</comment>
<dbReference type="EMBL" id="LCKD01000010">
    <property type="protein sequence ID" value="KKT89967.1"/>
    <property type="molecule type" value="Genomic_DNA"/>
</dbReference>
<evidence type="ECO:0000313" key="2">
    <source>
        <dbReference type="Proteomes" id="UP000034368"/>
    </source>
</evidence>
<organism evidence="1 2">
    <name type="scientific">Candidatus Yanofskybacteria bacterium GW2011_GWB1_45_11</name>
    <dbReference type="NCBI Taxonomy" id="1619026"/>
    <lineage>
        <taxon>Bacteria</taxon>
        <taxon>Candidatus Yanofskyibacteriota</taxon>
    </lineage>
</organism>
<name>A0A0G1NA42_9BACT</name>
<protein>
    <submittedName>
        <fullName evidence="1">Uncharacterized protein</fullName>
    </submittedName>
</protein>